<evidence type="ECO:0000313" key="3">
    <source>
        <dbReference type="Proteomes" id="UP000324974"/>
    </source>
</evidence>
<feature type="region of interest" description="Disordered" evidence="1">
    <location>
        <begin position="52"/>
        <end position="96"/>
    </location>
</feature>
<protein>
    <submittedName>
        <fullName evidence="2">Uncharacterized protein</fullName>
    </submittedName>
</protein>
<proteinExistence type="predicted"/>
<reference evidence="3" key="1">
    <citation type="submission" date="2019-08" db="EMBL/GenBank/DDBJ databases">
        <title>Limnoglobus roseus gen. nov., sp. nov., a novel freshwater planctomycete with a giant genome from the family Gemmataceae.</title>
        <authorList>
            <person name="Kulichevskaya I.S."/>
            <person name="Naumoff D.G."/>
            <person name="Miroshnikov K."/>
            <person name="Ivanova A."/>
            <person name="Philippov D.A."/>
            <person name="Hakobyan A."/>
            <person name="Rijpstra I.C."/>
            <person name="Sinninghe Damste J.S."/>
            <person name="Liesack W."/>
            <person name="Dedysh S.N."/>
        </authorList>
    </citation>
    <scope>NUCLEOTIDE SEQUENCE [LARGE SCALE GENOMIC DNA]</scope>
    <source>
        <strain evidence="3">PX52</strain>
    </source>
</reference>
<dbReference type="RefSeq" id="WP_149111527.1">
    <property type="nucleotide sequence ID" value="NZ_CP042425.1"/>
</dbReference>
<gene>
    <name evidence="2" type="ORF">PX52LOC_03828</name>
</gene>
<keyword evidence="3" id="KW-1185">Reference proteome</keyword>
<name>A0A5C1AIA0_9BACT</name>
<evidence type="ECO:0000313" key="2">
    <source>
        <dbReference type="EMBL" id="QEL16854.1"/>
    </source>
</evidence>
<dbReference type="Proteomes" id="UP000324974">
    <property type="component" value="Chromosome"/>
</dbReference>
<organism evidence="2 3">
    <name type="scientific">Limnoglobus roseus</name>
    <dbReference type="NCBI Taxonomy" id="2598579"/>
    <lineage>
        <taxon>Bacteria</taxon>
        <taxon>Pseudomonadati</taxon>
        <taxon>Planctomycetota</taxon>
        <taxon>Planctomycetia</taxon>
        <taxon>Gemmatales</taxon>
        <taxon>Gemmataceae</taxon>
        <taxon>Limnoglobus</taxon>
    </lineage>
</organism>
<dbReference type="EMBL" id="CP042425">
    <property type="protein sequence ID" value="QEL16854.1"/>
    <property type="molecule type" value="Genomic_DNA"/>
</dbReference>
<feature type="compositionally biased region" description="Acidic residues" evidence="1">
    <location>
        <begin position="75"/>
        <end position="90"/>
    </location>
</feature>
<dbReference type="AlphaFoldDB" id="A0A5C1AIA0"/>
<dbReference type="KEGG" id="lrs:PX52LOC_03828"/>
<accession>A0A5C1AIA0</accession>
<evidence type="ECO:0000256" key="1">
    <source>
        <dbReference type="SAM" id="MobiDB-lite"/>
    </source>
</evidence>
<sequence>MSHPLIPHVRDRLVRLTDALVQLKARVREAVATEMGRIVAEAVNDLLAAAVRGRPATPPPSPHRPYRPATARWDDDVDDPAVEDDEDDVASVDRSATPSNAVARTWPAAVSAGVLAARWLLRRRFPGWPCLGVGLAAGLAALTGHPTVVAALGAVAAATDLVPPATD</sequence>